<feature type="binding site" evidence="13">
    <location>
        <position position="22"/>
    </location>
    <ligand>
        <name>S-adenosyl-L-methionine</name>
        <dbReference type="ChEBI" id="CHEBI:59789"/>
    </ligand>
</feature>
<dbReference type="GO" id="GO:0017174">
    <property type="term" value="F:glycine N-methyltransferase activity"/>
    <property type="evidence" value="ECO:0007669"/>
    <property type="project" value="UniProtKB-EC"/>
</dbReference>
<evidence type="ECO:0000256" key="5">
    <source>
        <dbReference type="ARBA" id="ARBA00022490"/>
    </source>
</evidence>
<protein>
    <recommendedName>
        <fullName evidence="4">Glycine N-methyltransferase</fullName>
        <ecNumber evidence="3">2.1.1.20</ecNumber>
    </recommendedName>
</protein>
<evidence type="ECO:0000256" key="4">
    <source>
        <dbReference type="ARBA" id="ARBA00019972"/>
    </source>
</evidence>
<keyword evidence="16" id="KW-1185">Reference proteome</keyword>
<keyword evidence="10" id="KW-0290">Folate-binding</keyword>
<evidence type="ECO:0000256" key="6">
    <source>
        <dbReference type="ARBA" id="ARBA00022553"/>
    </source>
</evidence>
<dbReference type="InterPro" id="IPR013217">
    <property type="entry name" value="Methyltransf_12"/>
</dbReference>
<dbReference type="GO" id="GO:0006111">
    <property type="term" value="P:regulation of gluconeogenesis"/>
    <property type="evidence" value="ECO:0007669"/>
    <property type="project" value="TreeGrafter"/>
</dbReference>
<feature type="binding site" evidence="13">
    <location>
        <begin position="117"/>
        <end position="118"/>
    </location>
    <ligand>
        <name>S-adenosyl-L-methionine</name>
        <dbReference type="ChEBI" id="CHEBI:59789"/>
    </ligand>
</feature>
<feature type="domain" description="Methyltransferase type 12" evidence="14">
    <location>
        <begin position="62"/>
        <end position="172"/>
    </location>
</feature>
<comment type="catalytic activity">
    <reaction evidence="11">
        <text>glycine + S-adenosyl-L-methionine = sarcosine + S-adenosyl-L-homocysteine + H(+)</text>
        <dbReference type="Rhea" id="RHEA:19937"/>
        <dbReference type="ChEBI" id="CHEBI:15378"/>
        <dbReference type="ChEBI" id="CHEBI:57305"/>
        <dbReference type="ChEBI" id="CHEBI:57433"/>
        <dbReference type="ChEBI" id="CHEBI:57856"/>
        <dbReference type="ChEBI" id="CHEBI:59789"/>
        <dbReference type="EC" id="2.1.1.20"/>
    </reaction>
    <physiologicalReaction direction="left-to-right" evidence="11">
        <dbReference type="Rhea" id="RHEA:19938"/>
    </physiologicalReaction>
</comment>
<dbReference type="SUPFAM" id="SSF53335">
    <property type="entry name" value="S-adenosyl-L-methionine-dependent methyltransferases"/>
    <property type="match status" value="1"/>
</dbReference>
<evidence type="ECO:0000259" key="14">
    <source>
        <dbReference type="Pfam" id="PF08242"/>
    </source>
</evidence>
<evidence type="ECO:0000313" key="16">
    <source>
        <dbReference type="Proteomes" id="UP000887568"/>
    </source>
</evidence>
<dbReference type="GO" id="GO:0051289">
    <property type="term" value="P:protein homotetramerization"/>
    <property type="evidence" value="ECO:0007669"/>
    <property type="project" value="TreeGrafter"/>
</dbReference>
<dbReference type="GO" id="GO:1904047">
    <property type="term" value="F:S-adenosyl-L-methionine binding"/>
    <property type="evidence" value="ECO:0007669"/>
    <property type="project" value="TreeGrafter"/>
</dbReference>
<dbReference type="Pfam" id="PF08242">
    <property type="entry name" value="Methyltransf_12"/>
    <property type="match status" value="1"/>
</dbReference>
<dbReference type="RefSeq" id="XP_038047011.1">
    <property type="nucleotide sequence ID" value="XM_038191083.1"/>
</dbReference>
<dbReference type="PANTHER" id="PTHR16458">
    <property type="entry name" value="GLYCINE N-METHYLTRANSFERASE"/>
    <property type="match status" value="1"/>
</dbReference>
<evidence type="ECO:0000256" key="13">
    <source>
        <dbReference type="PIRSR" id="PIRSR000385-2"/>
    </source>
</evidence>
<dbReference type="AlphaFoldDB" id="A0A913Z828"/>
<reference evidence="15" key="1">
    <citation type="submission" date="2022-11" db="UniProtKB">
        <authorList>
            <consortium name="EnsemblMetazoa"/>
        </authorList>
    </citation>
    <scope>IDENTIFICATION</scope>
</reference>
<feature type="binding site" evidence="13">
    <location>
        <position position="31"/>
    </location>
    <ligand>
        <name>S-adenosyl-L-methionine</name>
        <dbReference type="ChEBI" id="CHEBI:59789"/>
    </ligand>
</feature>
<proteinExistence type="inferred from homology"/>
<evidence type="ECO:0000256" key="9">
    <source>
        <dbReference type="ARBA" id="ARBA00022691"/>
    </source>
</evidence>
<evidence type="ECO:0000256" key="1">
    <source>
        <dbReference type="ARBA" id="ARBA00004496"/>
    </source>
</evidence>
<organism evidence="15 16">
    <name type="scientific">Patiria miniata</name>
    <name type="common">Bat star</name>
    <name type="synonym">Asterina miniata</name>
    <dbReference type="NCBI Taxonomy" id="46514"/>
    <lineage>
        <taxon>Eukaryota</taxon>
        <taxon>Metazoa</taxon>
        <taxon>Echinodermata</taxon>
        <taxon>Eleutherozoa</taxon>
        <taxon>Asterozoa</taxon>
        <taxon>Asteroidea</taxon>
        <taxon>Valvatacea</taxon>
        <taxon>Valvatida</taxon>
        <taxon>Asterinidae</taxon>
        <taxon>Patiria</taxon>
    </lineage>
</organism>
<comment type="similarity">
    <text evidence="12">Belongs to the class I-like SAM-binding methyltransferase superfamily. Glycine N-methyltransferase family.</text>
</comment>
<dbReference type="GO" id="GO:0005542">
    <property type="term" value="F:folic acid binding"/>
    <property type="evidence" value="ECO:0007669"/>
    <property type="project" value="UniProtKB-KW"/>
</dbReference>
<dbReference type="GO" id="GO:0042802">
    <property type="term" value="F:identical protein binding"/>
    <property type="evidence" value="ECO:0007669"/>
    <property type="project" value="TreeGrafter"/>
</dbReference>
<dbReference type="GO" id="GO:0046498">
    <property type="term" value="P:S-adenosylhomocysteine metabolic process"/>
    <property type="evidence" value="ECO:0007669"/>
    <property type="project" value="TreeGrafter"/>
</dbReference>
<dbReference type="OrthoDB" id="3647at2759"/>
<dbReference type="OMA" id="LETGCAP"/>
<keyword evidence="7 12" id="KW-0489">Methyltransferase</keyword>
<dbReference type="RefSeq" id="XP_038047010.1">
    <property type="nucleotide sequence ID" value="XM_038191082.1"/>
</dbReference>
<evidence type="ECO:0000256" key="10">
    <source>
        <dbReference type="ARBA" id="ARBA00022954"/>
    </source>
</evidence>
<evidence type="ECO:0000256" key="12">
    <source>
        <dbReference type="PIRNR" id="PIRNR000385"/>
    </source>
</evidence>
<dbReference type="InterPro" id="IPR014369">
    <property type="entry name" value="Gly/Sar_N_MeTrfase"/>
</dbReference>
<dbReference type="GO" id="GO:0005829">
    <property type="term" value="C:cytosol"/>
    <property type="evidence" value="ECO:0007669"/>
    <property type="project" value="TreeGrafter"/>
</dbReference>
<dbReference type="PIRSF" id="PIRSF000385">
    <property type="entry name" value="Gly_N-mtase"/>
    <property type="match status" value="1"/>
</dbReference>
<feature type="binding site" evidence="13">
    <location>
        <position position="65"/>
    </location>
    <ligand>
        <name>S-adenosyl-L-methionine</name>
        <dbReference type="ChEBI" id="CHEBI:59789"/>
    </ligand>
</feature>
<dbReference type="GeneID" id="119721181"/>
<evidence type="ECO:0000313" key="15">
    <source>
        <dbReference type="EnsemblMetazoa" id="XP_038047010.1"/>
    </source>
</evidence>
<evidence type="ECO:0000256" key="11">
    <source>
        <dbReference type="ARBA" id="ARBA00048261"/>
    </source>
</evidence>
<dbReference type="FunFam" id="3.40.50.150:FF:000113">
    <property type="entry name" value="Glycine N-methyltransferase"/>
    <property type="match status" value="1"/>
</dbReference>
<dbReference type="Gene3D" id="3.40.50.150">
    <property type="entry name" value="Vaccinia Virus protein VP39"/>
    <property type="match status" value="1"/>
</dbReference>
<feature type="binding site" evidence="13">
    <location>
        <position position="138"/>
    </location>
    <ligand>
        <name>S-adenosyl-L-methionine</name>
        <dbReference type="ChEBI" id="CHEBI:59789"/>
    </ligand>
</feature>
<feature type="binding site" evidence="13">
    <location>
        <position position="86"/>
    </location>
    <ligand>
        <name>S-adenosyl-L-methionine</name>
        <dbReference type="ChEBI" id="CHEBI:59789"/>
    </ligand>
</feature>
<keyword evidence="9 12" id="KW-0949">S-adenosyl-L-methionine</keyword>
<dbReference type="EC" id="2.1.1.20" evidence="3"/>
<dbReference type="EnsemblMetazoa" id="XM_038191082.1">
    <property type="protein sequence ID" value="XP_038047010.1"/>
    <property type="gene ID" value="LOC119721181"/>
</dbReference>
<dbReference type="GO" id="GO:0006730">
    <property type="term" value="P:one-carbon metabolic process"/>
    <property type="evidence" value="ECO:0007669"/>
    <property type="project" value="TreeGrafter"/>
</dbReference>
<evidence type="ECO:0000256" key="3">
    <source>
        <dbReference type="ARBA" id="ARBA00011999"/>
    </source>
</evidence>
<keyword evidence="5" id="KW-0963">Cytoplasm</keyword>
<sequence length="300" mass="34492">MVDSIYRTRSLGVAAQGIPDQYADGKAAKVWEYYIGSRTERTESYQHFLVDLLKSRKCNHLLDVACGTGIDSIMLLEEGFRVMSCDASDKMVLHAFRERWARRKEECFDNWEIEVANWLTLPDDISKEGDGFDAIICLGNSFAHLPDFEGTQENHRVALTNFYAMLKPGGILIIDHRNYDAIIDTGRAPIKNIYYKGNCLKDIQTSVLYVNGRPSMVTLDYFIAVDEMAKSEKVRKKLALDESVYKFRLSYYPHRLNAFTDILKKCFGENCKHSVYGDFKPFKEGDKPSYYIHVIEKPLE</sequence>
<dbReference type="GO" id="GO:0032259">
    <property type="term" value="P:methylation"/>
    <property type="evidence" value="ECO:0007669"/>
    <property type="project" value="UniProtKB-KW"/>
</dbReference>
<dbReference type="EnsemblMetazoa" id="XM_038191083.1">
    <property type="protein sequence ID" value="XP_038047011.1"/>
    <property type="gene ID" value="LOC119721181"/>
</dbReference>
<evidence type="ECO:0000256" key="8">
    <source>
        <dbReference type="ARBA" id="ARBA00022679"/>
    </source>
</evidence>
<keyword evidence="8 12" id="KW-0808">Transferase</keyword>
<evidence type="ECO:0000256" key="7">
    <source>
        <dbReference type="ARBA" id="ARBA00022603"/>
    </source>
</evidence>
<dbReference type="Gene3D" id="3.30.46.10">
    <property type="entry name" value="Glycine N-methyltransferase, chain A, domain 1"/>
    <property type="match status" value="1"/>
</dbReference>
<dbReference type="EnsemblMetazoa" id="XM_038191084.1">
    <property type="protein sequence ID" value="XP_038047012.1"/>
    <property type="gene ID" value="LOC119721181"/>
</dbReference>
<dbReference type="PROSITE" id="PS51600">
    <property type="entry name" value="SAM_GNMT"/>
    <property type="match status" value="1"/>
</dbReference>
<dbReference type="InterPro" id="IPR029063">
    <property type="entry name" value="SAM-dependent_MTases_sf"/>
</dbReference>
<accession>A0A913Z828</accession>
<dbReference type="PANTHER" id="PTHR16458:SF2">
    <property type="entry name" value="GLYCINE N-METHYLTRANSFERASE"/>
    <property type="match status" value="1"/>
</dbReference>
<dbReference type="RefSeq" id="XP_038047012.1">
    <property type="nucleotide sequence ID" value="XM_038191084.1"/>
</dbReference>
<dbReference type="GO" id="GO:0016594">
    <property type="term" value="F:glycine binding"/>
    <property type="evidence" value="ECO:0007669"/>
    <property type="project" value="TreeGrafter"/>
</dbReference>
<dbReference type="GO" id="GO:1901052">
    <property type="term" value="P:sarcosine metabolic process"/>
    <property type="evidence" value="ECO:0007669"/>
    <property type="project" value="TreeGrafter"/>
</dbReference>
<evidence type="ECO:0000256" key="2">
    <source>
        <dbReference type="ARBA" id="ARBA00011881"/>
    </source>
</evidence>
<dbReference type="CDD" id="cd02440">
    <property type="entry name" value="AdoMet_MTases"/>
    <property type="match status" value="1"/>
</dbReference>
<comment type="subcellular location">
    <subcellularLocation>
        <location evidence="1">Cytoplasm</location>
    </subcellularLocation>
</comment>
<keyword evidence="6" id="KW-0597">Phosphoprotein</keyword>
<comment type="subunit">
    <text evidence="2">Homotetramer.</text>
</comment>
<name>A0A913Z828_PATMI</name>
<feature type="binding site" evidence="13">
    <location>
        <position position="41"/>
    </location>
    <ligand>
        <name>S-adenosyl-L-methionine</name>
        <dbReference type="ChEBI" id="CHEBI:59789"/>
    </ligand>
</feature>
<dbReference type="Proteomes" id="UP000887568">
    <property type="component" value="Unplaced"/>
</dbReference>
<dbReference type="GO" id="GO:0046500">
    <property type="term" value="P:S-adenosylmethionine metabolic process"/>
    <property type="evidence" value="ECO:0007669"/>
    <property type="project" value="TreeGrafter"/>
</dbReference>